<organism evidence="1 2">
    <name type="scientific">Paenibacillus oryzae</name>
    <dbReference type="NCBI Taxonomy" id="1844972"/>
    <lineage>
        <taxon>Bacteria</taxon>
        <taxon>Bacillati</taxon>
        <taxon>Bacillota</taxon>
        <taxon>Bacilli</taxon>
        <taxon>Bacillales</taxon>
        <taxon>Paenibacillaceae</taxon>
        <taxon>Paenibacillus</taxon>
    </lineage>
</organism>
<evidence type="ECO:0000313" key="2">
    <source>
        <dbReference type="Proteomes" id="UP000092024"/>
    </source>
</evidence>
<comment type="caution">
    <text evidence="1">The sequence shown here is derived from an EMBL/GenBank/DDBJ whole genome shotgun (WGS) entry which is preliminary data.</text>
</comment>
<accession>A0A1A5YED2</accession>
<dbReference type="Proteomes" id="UP000092024">
    <property type="component" value="Unassembled WGS sequence"/>
</dbReference>
<evidence type="ECO:0000313" key="1">
    <source>
        <dbReference type="EMBL" id="OBR63760.1"/>
    </source>
</evidence>
<dbReference type="STRING" id="1844972.A7K91_17740"/>
<gene>
    <name evidence="1" type="ORF">A7K91_17740</name>
</gene>
<keyword evidence="2" id="KW-1185">Reference proteome</keyword>
<dbReference type="AlphaFoldDB" id="A0A1A5YED2"/>
<protein>
    <submittedName>
        <fullName evidence="1">Uncharacterized protein</fullName>
    </submittedName>
</protein>
<name>A0A1A5YED2_9BACL</name>
<sequence length="72" mass="8311">MIVVDLYQADLLSLDQLMSGLKSTPFKWTGFITQSVVPGYRYWTFIGAEEDSAIDRIMEAEFNYIQNSIRLL</sequence>
<dbReference type="EMBL" id="LYPA01000069">
    <property type="protein sequence ID" value="OBR63760.1"/>
    <property type="molecule type" value="Genomic_DNA"/>
</dbReference>
<reference evidence="1 2" key="1">
    <citation type="submission" date="2016-05" db="EMBL/GenBank/DDBJ databases">
        <title>Paenibacillus oryzae. sp. nov., isolated from the rice root.</title>
        <authorList>
            <person name="Zhang J."/>
            <person name="Zhang X."/>
        </authorList>
    </citation>
    <scope>NUCLEOTIDE SEQUENCE [LARGE SCALE GENOMIC DNA]</scope>
    <source>
        <strain evidence="1 2">1DrF-4</strain>
    </source>
</reference>
<proteinExistence type="predicted"/>